<dbReference type="HOGENOM" id="CLU_2589877_0_0_1"/>
<protein>
    <submittedName>
        <fullName evidence="1 2">Uncharacterized protein</fullName>
    </submittedName>
</protein>
<dbReference type="GeneID" id="20354557"/>
<evidence type="ECO:0000313" key="2">
    <source>
        <dbReference type="EnsemblFungi" id="EJT68319"/>
    </source>
</evidence>
<keyword evidence="3" id="KW-1185">Reference proteome</keyword>
<reference evidence="2" key="4">
    <citation type="journal article" date="2015" name="G3 (Bethesda)">
        <title>Genome sequences of three phytopathogenic species of the Magnaporthaceae family of fungi.</title>
        <authorList>
            <person name="Okagaki L.H."/>
            <person name="Nunes C.C."/>
            <person name="Sailsbery J."/>
            <person name="Clay B."/>
            <person name="Brown D."/>
            <person name="John T."/>
            <person name="Oh Y."/>
            <person name="Young N."/>
            <person name="Fitzgerald M."/>
            <person name="Haas B.J."/>
            <person name="Zeng Q."/>
            <person name="Young S."/>
            <person name="Adiconis X."/>
            <person name="Fan L."/>
            <person name="Levin J.Z."/>
            <person name="Mitchell T.K."/>
            <person name="Okubara P.A."/>
            <person name="Farman M.L."/>
            <person name="Kohn L.M."/>
            <person name="Birren B."/>
            <person name="Ma L.-J."/>
            <person name="Dean R.A."/>
        </authorList>
    </citation>
    <scope>NUCLEOTIDE SEQUENCE</scope>
    <source>
        <strain evidence="2">R3-111a-1</strain>
    </source>
</reference>
<dbReference type="Proteomes" id="UP000006039">
    <property type="component" value="Unassembled WGS sequence"/>
</dbReference>
<gene>
    <name evidence="2" type="primary">20354557</name>
    <name evidence="1" type="ORF">GGTG_14099</name>
</gene>
<sequence>MACPIPGLWPKAWALVRSQGKNVKVQQGKGRVPRWAPLFTISHYCTPFERPGLNLNAQLFLICNCDLDPDIDPRAWHGCC</sequence>
<reference evidence="2" key="5">
    <citation type="submission" date="2018-04" db="UniProtKB">
        <authorList>
            <consortium name="EnsemblFungi"/>
        </authorList>
    </citation>
    <scope>IDENTIFICATION</scope>
    <source>
        <strain evidence="2">R3-111a-1</strain>
    </source>
</reference>
<organism evidence="1">
    <name type="scientific">Gaeumannomyces tritici (strain R3-111a-1)</name>
    <name type="common">Wheat and barley take-all root rot fungus</name>
    <name type="synonym">Gaeumannomyces graminis var. tritici</name>
    <dbReference type="NCBI Taxonomy" id="644352"/>
    <lineage>
        <taxon>Eukaryota</taxon>
        <taxon>Fungi</taxon>
        <taxon>Dikarya</taxon>
        <taxon>Ascomycota</taxon>
        <taxon>Pezizomycotina</taxon>
        <taxon>Sordariomycetes</taxon>
        <taxon>Sordariomycetidae</taxon>
        <taxon>Magnaporthales</taxon>
        <taxon>Magnaporthaceae</taxon>
        <taxon>Gaeumannomyces</taxon>
    </lineage>
</organism>
<dbReference type="EnsemblFungi" id="EJT68319">
    <property type="protein sequence ID" value="EJT68319"/>
    <property type="gene ID" value="GGTG_14099"/>
</dbReference>
<proteinExistence type="predicted"/>
<reference evidence="1" key="3">
    <citation type="submission" date="2010-09" db="EMBL/GenBank/DDBJ databases">
        <title>Annotation of Gaeumannomyces graminis var. tritici R3-111a-1.</title>
        <authorList>
            <consortium name="The Broad Institute Genome Sequencing Platform"/>
            <person name="Ma L.-J."/>
            <person name="Dead R."/>
            <person name="Young S.K."/>
            <person name="Zeng Q."/>
            <person name="Gargeya S."/>
            <person name="Fitzgerald M."/>
            <person name="Haas B."/>
            <person name="Abouelleil A."/>
            <person name="Alvarado L."/>
            <person name="Arachchi H.M."/>
            <person name="Berlin A."/>
            <person name="Brown A."/>
            <person name="Chapman S.B."/>
            <person name="Chen Z."/>
            <person name="Dunbar C."/>
            <person name="Freedman E."/>
            <person name="Gearin G."/>
            <person name="Gellesch M."/>
            <person name="Goldberg J."/>
            <person name="Griggs A."/>
            <person name="Gujja S."/>
            <person name="Heiman D."/>
            <person name="Howarth C."/>
            <person name="Larson L."/>
            <person name="Lui A."/>
            <person name="MacDonald P.J.P."/>
            <person name="Mehta T."/>
            <person name="Montmayeur A."/>
            <person name="Murphy C."/>
            <person name="Neiman D."/>
            <person name="Pearson M."/>
            <person name="Priest M."/>
            <person name="Roberts A."/>
            <person name="Saif S."/>
            <person name="Shea T."/>
            <person name="Shenoy N."/>
            <person name="Sisk P."/>
            <person name="Stolte C."/>
            <person name="Sykes S."/>
            <person name="Yandava C."/>
            <person name="Wortman J."/>
            <person name="Nusbaum C."/>
            <person name="Birren B."/>
        </authorList>
    </citation>
    <scope>NUCLEOTIDE SEQUENCE</scope>
    <source>
        <strain evidence="1">R3-111a-1</strain>
    </source>
</reference>
<evidence type="ECO:0000313" key="1">
    <source>
        <dbReference type="EMBL" id="EJT68319.1"/>
    </source>
</evidence>
<reference evidence="3" key="1">
    <citation type="submission" date="2010-07" db="EMBL/GenBank/DDBJ databases">
        <title>The genome sequence of Gaeumannomyces graminis var. tritici strain R3-111a-1.</title>
        <authorList>
            <consortium name="The Broad Institute Genome Sequencing Platform"/>
            <person name="Ma L.-J."/>
            <person name="Dead R."/>
            <person name="Young S."/>
            <person name="Zeng Q."/>
            <person name="Koehrsen M."/>
            <person name="Alvarado L."/>
            <person name="Berlin A."/>
            <person name="Chapman S.B."/>
            <person name="Chen Z."/>
            <person name="Freedman E."/>
            <person name="Gellesch M."/>
            <person name="Goldberg J."/>
            <person name="Griggs A."/>
            <person name="Gujja S."/>
            <person name="Heilman E.R."/>
            <person name="Heiman D."/>
            <person name="Hepburn T."/>
            <person name="Howarth C."/>
            <person name="Jen D."/>
            <person name="Larson L."/>
            <person name="Mehta T."/>
            <person name="Neiman D."/>
            <person name="Pearson M."/>
            <person name="Roberts A."/>
            <person name="Saif S."/>
            <person name="Shea T."/>
            <person name="Shenoy N."/>
            <person name="Sisk P."/>
            <person name="Stolte C."/>
            <person name="Sykes S."/>
            <person name="Walk T."/>
            <person name="White J."/>
            <person name="Yandava C."/>
            <person name="Haas B."/>
            <person name="Nusbaum C."/>
            <person name="Birren B."/>
        </authorList>
    </citation>
    <scope>NUCLEOTIDE SEQUENCE [LARGE SCALE GENOMIC DNA]</scope>
    <source>
        <strain evidence="3">R3-111a-1</strain>
    </source>
</reference>
<dbReference type="VEuPathDB" id="FungiDB:GGTG_14099"/>
<dbReference type="RefSeq" id="XP_009230290.1">
    <property type="nucleotide sequence ID" value="XM_009232026.1"/>
</dbReference>
<accession>J3PKN6</accession>
<reference evidence="1" key="2">
    <citation type="submission" date="2010-07" db="EMBL/GenBank/DDBJ databases">
        <authorList>
            <consortium name="The Broad Institute Genome Sequencing Platform"/>
            <consortium name="Broad Institute Genome Sequencing Center for Infectious Disease"/>
            <person name="Ma L.-J."/>
            <person name="Dead R."/>
            <person name="Young S."/>
            <person name="Zeng Q."/>
            <person name="Koehrsen M."/>
            <person name="Alvarado L."/>
            <person name="Berlin A."/>
            <person name="Chapman S.B."/>
            <person name="Chen Z."/>
            <person name="Freedman E."/>
            <person name="Gellesch M."/>
            <person name="Goldberg J."/>
            <person name="Griggs A."/>
            <person name="Gujja S."/>
            <person name="Heilman E.R."/>
            <person name="Heiman D."/>
            <person name="Hepburn T."/>
            <person name="Howarth C."/>
            <person name="Jen D."/>
            <person name="Larson L."/>
            <person name="Mehta T."/>
            <person name="Neiman D."/>
            <person name="Pearson M."/>
            <person name="Roberts A."/>
            <person name="Saif S."/>
            <person name="Shea T."/>
            <person name="Shenoy N."/>
            <person name="Sisk P."/>
            <person name="Stolte C."/>
            <person name="Sykes S."/>
            <person name="Walk T."/>
            <person name="White J."/>
            <person name="Yandava C."/>
            <person name="Haas B."/>
            <person name="Nusbaum C."/>
            <person name="Birren B."/>
        </authorList>
    </citation>
    <scope>NUCLEOTIDE SEQUENCE</scope>
    <source>
        <strain evidence="1">R3-111a-1</strain>
    </source>
</reference>
<dbReference type="EMBL" id="GL385531">
    <property type="protein sequence ID" value="EJT68319.1"/>
    <property type="molecule type" value="Genomic_DNA"/>
</dbReference>
<evidence type="ECO:0000313" key="3">
    <source>
        <dbReference type="Proteomes" id="UP000006039"/>
    </source>
</evidence>
<name>J3PKN6_GAET3</name>
<dbReference type="AlphaFoldDB" id="J3PKN6"/>